<comment type="catalytic activity">
    <reaction evidence="8 10">
        <text>(6R)-10-formyltetrahydrofolate + 5-amino-1-(5-phospho-beta-D-ribosyl)imidazole-4-carboxamide = 5-formamido-1-(5-phospho-D-ribosyl)imidazole-4-carboxamide + (6S)-5,6,7,8-tetrahydrofolate</text>
        <dbReference type="Rhea" id="RHEA:22192"/>
        <dbReference type="ChEBI" id="CHEBI:57453"/>
        <dbReference type="ChEBI" id="CHEBI:58467"/>
        <dbReference type="ChEBI" id="CHEBI:58475"/>
        <dbReference type="ChEBI" id="CHEBI:195366"/>
        <dbReference type="EC" id="2.1.2.3"/>
    </reaction>
</comment>
<evidence type="ECO:0000313" key="12">
    <source>
        <dbReference type="EMBL" id="HHS53091.1"/>
    </source>
</evidence>
<sequence length="536" mass="59837">MKPKRALISVWDKTGIVEFAQALQEYGVEIIATGKTAQTLKDAKIKVIEVSEWTGSPEILGGRVKTLHPKIAAGILSYRKEDNIEPIDIVVCNLYPFEDYLKALPEAERRLLEAIELIDIGGVTLLRSAAKNYHYVAPVPKPEFYSMVLKDLTTSGEILPQTRELLALKTFEIVAHYDSVISEYFYRHWEDEGKTRSVSAKGGLPLISPGFKKKSFRGFKGALPLCEIDFPEFLNKTYCKTLPLRYGENPHQRAFFYTDPFPDIKINKLWGKELSYNNLLDIDSVIGMVTEFENPTCAIIKHNTPCGVAEADSPLDAFQLAFRSDSKSAFGGIVGFNREIDASIAKAIVEIFFEVIVAPKVKEEAMAVFKTKKNLRIIEFSGELPKMSIRTCLGGVLIQERDLLLEDSAKWRVVSETKPTTEQLKDLEFAWKVCKFVRSNGIVLAKGKKTIGIGAGQMSRVDAVELAIKKGEEKVKGSVMASDGFFPFRDSIDIAHNAGITAIVEPGGSVRDEEVIKAANEHNLVLLFTNTRHFRH</sequence>
<name>A0A7C6AA87_UNCW3</name>
<evidence type="ECO:0000256" key="7">
    <source>
        <dbReference type="ARBA" id="ARBA00023268"/>
    </source>
</evidence>
<dbReference type="Gene3D" id="3.40.50.1380">
    <property type="entry name" value="Methylglyoxal synthase-like domain"/>
    <property type="match status" value="1"/>
</dbReference>
<comment type="pathway">
    <text evidence="1 10">Purine metabolism; IMP biosynthesis via de novo pathway; IMP from 5-formamido-1-(5-phospho-D-ribosyl)imidazole-4-carboxamide: step 1/1.</text>
</comment>
<dbReference type="Pfam" id="PF01808">
    <property type="entry name" value="AICARFT_IMPCHas"/>
    <property type="match status" value="1"/>
</dbReference>
<dbReference type="SUPFAM" id="SSF53927">
    <property type="entry name" value="Cytidine deaminase-like"/>
    <property type="match status" value="1"/>
</dbReference>
<dbReference type="InterPro" id="IPR016193">
    <property type="entry name" value="Cytidine_deaminase-like"/>
</dbReference>
<keyword evidence="7 10" id="KW-0511">Multifunctional enzyme</keyword>
<dbReference type="InterPro" id="IPR024051">
    <property type="entry name" value="AICAR_Tfase_dup_dom_sf"/>
</dbReference>
<dbReference type="PROSITE" id="PS51855">
    <property type="entry name" value="MGS"/>
    <property type="match status" value="1"/>
</dbReference>
<dbReference type="EMBL" id="DTLI01000228">
    <property type="protein sequence ID" value="HHS53091.1"/>
    <property type="molecule type" value="Genomic_DNA"/>
</dbReference>
<dbReference type="PANTHER" id="PTHR11692:SF0">
    <property type="entry name" value="BIFUNCTIONAL PURINE BIOSYNTHESIS PROTEIN ATIC"/>
    <property type="match status" value="1"/>
</dbReference>
<evidence type="ECO:0000256" key="8">
    <source>
        <dbReference type="ARBA" id="ARBA00050488"/>
    </source>
</evidence>
<dbReference type="PIRSF" id="PIRSF000414">
    <property type="entry name" value="AICARFT_IMPCHas"/>
    <property type="match status" value="1"/>
</dbReference>
<dbReference type="EC" id="3.5.4.10" evidence="10"/>
<protein>
    <recommendedName>
        <fullName evidence="10">Bifunctional purine biosynthesis protein PurH</fullName>
    </recommendedName>
    <domain>
        <recommendedName>
            <fullName evidence="10">Phosphoribosylaminoimidazolecarboxamide formyltransferase</fullName>
            <ecNumber evidence="10">2.1.2.3</ecNumber>
        </recommendedName>
        <alternativeName>
            <fullName evidence="10">AICAR transformylase</fullName>
        </alternativeName>
    </domain>
    <domain>
        <recommendedName>
            <fullName evidence="10">IMP cyclohydrolase</fullName>
            <ecNumber evidence="10">3.5.4.10</ecNumber>
        </recommendedName>
        <alternativeName>
            <fullName evidence="10">ATIC</fullName>
        </alternativeName>
        <alternativeName>
            <fullName evidence="10">IMP synthase</fullName>
        </alternativeName>
        <alternativeName>
            <fullName evidence="10">Inosinicase</fullName>
        </alternativeName>
    </domain>
</protein>
<dbReference type="AlphaFoldDB" id="A0A7C6AA87"/>
<comment type="catalytic activity">
    <reaction evidence="9 10">
        <text>IMP + H2O = 5-formamido-1-(5-phospho-D-ribosyl)imidazole-4-carboxamide</text>
        <dbReference type="Rhea" id="RHEA:18445"/>
        <dbReference type="ChEBI" id="CHEBI:15377"/>
        <dbReference type="ChEBI" id="CHEBI:58053"/>
        <dbReference type="ChEBI" id="CHEBI:58467"/>
        <dbReference type="EC" id="3.5.4.10"/>
    </reaction>
</comment>
<dbReference type="InterPro" id="IPR002695">
    <property type="entry name" value="PurH-like"/>
</dbReference>
<dbReference type="GO" id="GO:0004643">
    <property type="term" value="F:phosphoribosylaminoimidazolecarboxamide formyltransferase activity"/>
    <property type="evidence" value="ECO:0007669"/>
    <property type="project" value="UniProtKB-UniRule"/>
</dbReference>
<dbReference type="InterPro" id="IPR011607">
    <property type="entry name" value="MGS-like_dom"/>
</dbReference>
<comment type="pathway">
    <text evidence="2 10">Purine metabolism; IMP biosynthesis via de novo pathway; 5-formamido-1-(5-phospho-D-ribosyl)imidazole-4-carboxamide from 5-amino-1-(5-phospho-D-ribosyl)imidazole-4-carboxamide (10-formyl THF route): step 1/1.</text>
</comment>
<dbReference type="NCBIfam" id="NF002049">
    <property type="entry name" value="PRK00881.1"/>
    <property type="match status" value="1"/>
</dbReference>
<evidence type="ECO:0000256" key="6">
    <source>
        <dbReference type="ARBA" id="ARBA00022801"/>
    </source>
</evidence>
<keyword evidence="4 10" id="KW-0808">Transferase</keyword>
<dbReference type="Pfam" id="PF02142">
    <property type="entry name" value="MGS"/>
    <property type="match status" value="1"/>
</dbReference>
<dbReference type="GO" id="GO:0003937">
    <property type="term" value="F:IMP cyclohydrolase activity"/>
    <property type="evidence" value="ECO:0007669"/>
    <property type="project" value="UniProtKB-UniRule"/>
</dbReference>
<dbReference type="NCBIfam" id="TIGR00355">
    <property type="entry name" value="purH"/>
    <property type="match status" value="1"/>
</dbReference>
<accession>A0A7C6AA87</accession>
<proteinExistence type="inferred from homology"/>
<comment type="domain">
    <text evidence="10">The IMP cyclohydrolase activity resides in the N-terminal region.</text>
</comment>
<dbReference type="EC" id="2.1.2.3" evidence="10"/>
<dbReference type="CDD" id="cd01421">
    <property type="entry name" value="IMPCH"/>
    <property type="match status" value="1"/>
</dbReference>
<dbReference type="SUPFAM" id="SSF52335">
    <property type="entry name" value="Methylglyoxal synthase-like"/>
    <property type="match status" value="1"/>
</dbReference>
<evidence type="ECO:0000259" key="11">
    <source>
        <dbReference type="PROSITE" id="PS51855"/>
    </source>
</evidence>
<evidence type="ECO:0000256" key="9">
    <source>
        <dbReference type="ARBA" id="ARBA00050687"/>
    </source>
</evidence>
<feature type="domain" description="MGS-like" evidence="11">
    <location>
        <begin position="1"/>
        <end position="140"/>
    </location>
</feature>
<dbReference type="FunFam" id="3.40.50.1380:FF:000001">
    <property type="entry name" value="Bifunctional purine biosynthesis protein PurH"/>
    <property type="match status" value="1"/>
</dbReference>
<evidence type="ECO:0000256" key="1">
    <source>
        <dbReference type="ARBA" id="ARBA00004844"/>
    </source>
</evidence>
<evidence type="ECO:0000256" key="2">
    <source>
        <dbReference type="ARBA" id="ARBA00004954"/>
    </source>
</evidence>
<reference evidence="12" key="1">
    <citation type="journal article" date="2020" name="mSystems">
        <title>Genome- and Community-Level Interaction Insights into Carbon Utilization and Element Cycling Functions of Hydrothermarchaeota in Hydrothermal Sediment.</title>
        <authorList>
            <person name="Zhou Z."/>
            <person name="Liu Y."/>
            <person name="Xu W."/>
            <person name="Pan J."/>
            <person name="Luo Z.H."/>
            <person name="Li M."/>
        </authorList>
    </citation>
    <scope>NUCLEOTIDE SEQUENCE [LARGE SCALE GENOMIC DNA]</scope>
    <source>
        <strain evidence="12">SpSt-876</strain>
    </source>
</reference>
<dbReference type="UniPathway" id="UPA00074">
    <property type="reaction ID" value="UER00133"/>
</dbReference>
<dbReference type="InterPro" id="IPR036914">
    <property type="entry name" value="MGS-like_dom_sf"/>
</dbReference>
<dbReference type="HAMAP" id="MF_00139">
    <property type="entry name" value="PurH"/>
    <property type="match status" value="1"/>
</dbReference>
<keyword evidence="5 10" id="KW-0658">Purine biosynthesis</keyword>
<organism evidence="12">
    <name type="scientific">candidate division WOR-3 bacterium</name>
    <dbReference type="NCBI Taxonomy" id="2052148"/>
    <lineage>
        <taxon>Bacteria</taxon>
        <taxon>Bacteria division WOR-3</taxon>
    </lineage>
</organism>
<dbReference type="Gene3D" id="3.40.140.20">
    <property type="match status" value="2"/>
</dbReference>
<dbReference type="FunFam" id="3.40.140.20:FF:000001">
    <property type="entry name" value="Bifunctional purine biosynthesis protein PurH"/>
    <property type="match status" value="1"/>
</dbReference>
<dbReference type="SMART" id="SM00798">
    <property type="entry name" value="AICARFT_IMPCHas"/>
    <property type="match status" value="1"/>
</dbReference>
<dbReference type="GO" id="GO:0005829">
    <property type="term" value="C:cytosol"/>
    <property type="evidence" value="ECO:0007669"/>
    <property type="project" value="TreeGrafter"/>
</dbReference>
<evidence type="ECO:0000256" key="3">
    <source>
        <dbReference type="ARBA" id="ARBA00007667"/>
    </source>
</evidence>
<comment type="caution">
    <text evidence="12">The sequence shown here is derived from an EMBL/GenBank/DDBJ whole genome shotgun (WGS) entry which is preliminary data.</text>
</comment>
<keyword evidence="6 10" id="KW-0378">Hydrolase</keyword>
<gene>
    <name evidence="10 12" type="primary">purH</name>
    <name evidence="12" type="ORF">ENW73_09630</name>
</gene>
<comment type="similarity">
    <text evidence="3 10">Belongs to the PurH family.</text>
</comment>
<evidence type="ECO:0000256" key="10">
    <source>
        <dbReference type="HAMAP-Rule" id="MF_00139"/>
    </source>
</evidence>
<dbReference type="GO" id="GO:0006189">
    <property type="term" value="P:'de novo' IMP biosynthetic process"/>
    <property type="evidence" value="ECO:0007669"/>
    <property type="project" value="UniProtKB-UniRule"/>
</dbReference>
<evidence type="ECO:0000256" key="4">
    <source>
        <dbReference type="ARBA" id="ARBA00022679"/>
    </source>
</evidence>
<evidence type="ECO:0000256" key="5">
    <source>
        <dbReference type="ARBA" id="ARBA00022755"/>
    </source>
</evidence>
<dbReference type="SMART" id="SM00851">
    <property type="entry name" value="MGS"/>
    <property type="match status" value="1"/>
</dbReference>
<dbReference type="PANTHER" id="PTHR11692">
    <property type="entry name" value="BIFUNCTIONAL PURINE BIOSYNTHESIS PROTEIN PURH"/>
    <property type="match status" value="1"/>
</dbReference>